<proteinExistence type="predicted"/>
<dbReference type="AlphaFoldDB" id="A0A9X0AE97"/>
<organism evidence="1 2">
    <name type="scientific">Sclerotinia nivalis</name>
    <dbReference type="NCBI Taxonomy" id="352851"/>
    <lineage>
        <taxon>Eukaryota</taxon>
        <taxon>Fungi</taxon>
        <taxon>Dikarya</taxon>
        <taxon>Ascomycota</taxon>
        <taxon>Pezizomycotina</taxon>
        <taxon>Leotiomycetes</taxon>
        <taxon>Helotiales</taxon>
        <taxon>Sclerotiniaceae</taxon>
        <taxon>Sclerotinia</taxon>
    </lineage>
</organism>
<dbReference type="Proteomes" id="UP001152300">
    <property type="component" value="Unassembled WGS sequence"/>
</dbReference>
<keyword evidence="2" id="KW-1185">Reference proteome</keyword>
<dbReference type="OrthoDB" id="5420711at2759"/>
<gene>
    <name evidence="1" type="ORF">OCU04_010299</name>
</gene>
<name>A0A9X0AE97_9HELO</name>
<protein>
    <submittedName>
        <fullName evidence="1">Uncharacterized protein</fullName>
    </submittedName>
</protein>
<accession>A0A9X0AE97</accession>
<comment type="caution">
    <text evidence="1">The sequence shown here is derived from an EMBL/GenBank/DDBJ whole genome shotgun (WGS) entry which is preliminary data.</text>
</comment>
<dbReference type="EMBL" id="JAPEIS010000012">
    <property type="protein sequence ID" value="KAJ8061227.1"/>
    <property type="molecule type" value="Genomic_DNA"/>
</dbReference>
<evidence type="ECO:0000313" key="1">
    <source>
        <dbReference type="EMBL" id="KAJ8061227.1"/>
    </source>
</evidence>
<sequence>MNFFSTIYNNKTFKIRNQQPAYANHANHPLRSSYRVDHSLMRQRVPTTHRLCTNVDIHTSILRVNRQIYGEATPLLYGGRTFRFYEDIEAIVLSSPEYDL</sequence>
<reference evidence="1" key="1">
    <citation type="submission" date="2022-11" db="EMBL/GenBank/DDBJ databases">
        <title>Genome Resource of Sclerotinia nivalis Strain SnTB1, a Plant Pathogen Isolated from American Ginseng.</title>
        <authorList>
            <person name="Fan S."/>
        </authorList>
    </citation>
    <scope>NUCLEOTIDE SEQUENCE</scope>
    <source>
        <strain evidence="1">SnTB1</strain>
    </source>
</reference>
<evidence type="ECO:0000313" key="2">
    <source>
        <dbReference type="Proteomes" id="UP001152300"/>
    </source>
</evidence>